<evidence type="ECO:0000256" key="1">
    <source>
        <dbReference type="SAM" id="SignalP"/>
    </source>
</evidence>
<dbReference type="AlphaFoldDB" id="A0A0B2WVQ9"/>
<dbReference type="PANTHER" id="PTHR38123">
    <property type="entry name" value="CELL WALL SERINE-THREONINE-RICH GALACTOMANNOPROTEIN MP1 (AFU_ORTHOLOGUE AFUA_4G03240)"/>
    <property type="match status" value="1"/>
</dbReference>
<dbReference type="InterPro" id="IPR021054">
    <property type="entry name" value="Cell_wall_mannoprotein_1"/>
</dbReference>
<feature type="signal peptide" evidence="1">
    <location>
        <begin position="1"/>
        <end position="18"/>
    </location>
</feature>
<accession>A0A0B2WVQ9</accession>
<comment type="caution">
    <text evidence="2">The sequence shown here is derived from an EMBL/GenBank/DDBJ whole genome shotgun (WGS) entry which is preliminary data.</text>
</comment>
<dbReference type="Gene3D" id="1.20.1280.140">
    <property type="match status" value="1"/>
</dbReference>
<dbReference type="PANTHER" id="PTHR38123:SF6">
    <property type="entry name" value="CELL WALL SERINE-THREONINE-RICH GALACTOMANNOPROTEIN MP1 (AFU_ORTHOLOGUE AFUA_4G03240)"/>
    <property type="match status" value="1"/>
</dbReference>
<proteinExistence type="predicted"/>
<dbReference type="EMBL" id="AZHE01000003">
    <property type="protein sequence ID" value="KHO00217.1"/>
    <property type="molecule type" value="Genomic_DNA"/>
</dbReference>
<name>A0A0B2WVQ9_METAS</name>
<dbReference type="STRING" id="1081103.A0A0B2WVQ9"/>
<evidence type="ECO:0000313" key="3">
    <source>
        <dbReference type="Proteomes" id="UP000030816"/>
    </source>
</evidence>
<dbReference type="HOGENOM" id="CLU_082452_2_1_1"/>
<evidence type="ECO:0000313" key="2">
    <source>
        <dbReference type="EMBL" id="KHO00217.1"/>
    </source>
</evidence>
<keyword evidence="1" id="KW-0732">Signal</keyword>
<protein>
    <submittedName>
        <fullName evidence="2">Cell wall galactomannoprotein Mp2/allergen F17-like protein</fullName>
    </submittedName>
</protein>
<keyword evidence="3" id="KW-1185">Reference proteome</keyword>
<dbReference type="GO" id="GO:0005576">
    <property type="term" value="C:extracellular region"/>
    <property type="evidence" value="ECO:0007669"/>
    <property type="project" value="TreeGrafter"/>
</dbReference>
<dbReference type="GeneID" id="63736595"/>
<sequence length="192" mass="20175">MKLLAVTCLATSVAAGVAQPAGYLAGRDIKAIAGVMNDVGRVVDDLDAQIRAYTNSTTAVEEAAQAVIQTLQKGRATVDAQPGLALHDAMGLRAPVKDLDFKGRRLLADCKARKADVENGGHCPLVRKITADINVHSKALIDCTISKVPAVARNVARSVAKSLIKALEEGQSEFDQQHCLDKVPTAPAAIAE</sequence>
<dbReference type="OrthoDB" id="3565477at2759"/>
<feature type="chain" id="PRO_5002078567" evidence="1">
    <location>
        <begin position="19"/>
        <end position="192"/>
    </location>
</feature>
<reference evidence="2 3" key="1">
    <citation type="journal article" date="2014" name="Proc. Natl. Acad. Sci. U.S.A.">
        <title>Trajectory and genomic determinants of fungal-pathogen speciation and host adaptation.</title>
        <authorList>
            <person name="Hu X."/>
            <person name="Xiao G."/>
            <person name="Zheng P."/>
            <person name="Shang Y."/>
            <person name="Su Y."/>
            <person name="Zhang X."/>
            <person name="Liu X."/>
            <person name="Zhan S."/>
            <person name="St Leger R.J."/>
            <person name="Wang C."/>
        </authorList>
    </citation>
    <scope>NUCLEOTIDE SEQUENCE [LARGE SCALE GENOMIC DNA]</scope>
    <source>
        <strain evidence="2 3">ARSEF 1941</strain>
    </source>
</reference>
<dbReference type="Proteomes" id="UP000030816">
    <property type="component" value="Unassembled WGS sequence"/>
</dbReference>
<gene>
    <name evidence="2" type="ORF">MAM_02140</name>
</gene>
<organism evidence="2 3">
    <name type="scientific">Metarhizium album (strain ARSEF 1941)</name>
    <dbReference type="NCBI Taxonomy" id="1081103"/>
    <lineage>
        <taxon>Eukaryota</taxon>
        <taxon>Fungi</taxon>
        <taxon>Dikarya</taxon>
        <taxon>Ascomycota</taxon>
        <taxon>Pezizomycotina</taxon>
        <taxon>Sordariomycetes</taxon>
        <taxon>Hypocreomycetidae</taxon>
        <taxon>Hypocreales</taxon>
        <taxon>Clavicipitaceae</taxon>
        <taxon>Metarhizium</taxon>
    </lineage>
</organism>
<dbReference type="RefSeq" id="XP_040681282.1">
    <property type="nucleotide sequence ID" value="XM_040820939.1"/>
</dbReference>
<dbReference type="Pfam" id="PF12296">
    <property type="entry name" value="HsbA"/>
    <property type="match status" value="1"/>
</dbReference>